<dbReference type="STRING" id="200378.SAMN05216553_11120"/>
<dbReference type="EMBL" id="FNCC01000011">
    <property type="protein sequence ID" value="SDG74779.1"/>
    <property type="molecule type" value="Genomic_DNA"/>
</dbReference>
<reference evidence="3" key="1">
    <citation type="submission" date="2016-10" db="EMBL/GenBank/DDBJ databases">
        <authorList>
            <person name="Varghese N."/>
            <person name="Submissions S."/>
        </authorList>
    </citation>
    <scope>NUCLEOTIDE SEQUENCE [LARGE SCALE GENOMIC DNA]</scope>
    <source>
        <strain evidence="3">CGMCC 4.3506</strain>
    </source>
</reference>
<dbReference type="AlphaFoldDB" id="A0A1G7WS71"/>
<accession>A0A1G7WS71</accession>
<gene>
    <name evidence="2" type="ORF">SAMN05216553_11120</name>
</gene>
<feature type="compositionally biased region" description="Basic and acidic residues" evidence="1">
    <location>
        <begin position="17"/>
        <end position="32"/>
    </location>
</feature>
<feature type="compositionally biased region" description="Basic and acidic residues" evidence="1">
    <location>
        <begin position="130"/>
        <end position="153"/>
    </location>
</feature>
<feature type="region of interest" description="Disordered" evidence="1">
    <location>
        <begin position="1"/>
        <end position="198"/>
    </location>
</feature>
<dbReference type="Proteomes" id="UP000199623">
    <property type="component" value="Unassembled WGS sequence"/>
</dbReference>
<protein>
    <submittedName>
        <fullName evidence="2">Uncharacterized protein</fullName>
    </submittedName>
</protein>
<feature type="compositionally biased region" description="Polar residues" evidence="1">
    <location>
        <begin position="89"/>
        <end position="99"/>
    </location>
</feature>
<evidence type="ECO:0000313" key="2">
    <source>
        <dbReference type="EMBL" id="SDG74779.1"/>
    </source>
</evidence>
<evidence type="ECO:0000313" key="3">
    <source>
        <dbReference type="Proteomes" id="UP000199623"/>
    </source>
</evidence>
<proteinExistence type="predicted"/>
<evidence type="ECO:0000256" key="1">
    <source>
        <dbReference type="SAM" id="MobiDB-lite"/>
    </source>
</evidence>
<organism evidence="2 3">
    <name type="scientific">Lentzea fradiae</name>
    <dbReference type="NCBI Taxonomy" id="200378"/>
    <lineage>
        <taxon>Bacteria</taxon>
        <taxon>Bacillati</taxon>
        <taxon>Actinomycetota</taxon>
        <taxon>Actinomycetes</taxon>
        <taxon>Pseudonocardiales</taxon>
        <taxon>Pseudonocardiaceae</taxon>
        <taxon>Lentzea</taxon>
    </lineage>
</organism>
<keyword evidence="3" id="KW-1185">Reference proteome</keyword>
<sequence>MRPDRLSDNLGATTHDSGVEHSGRQQPGRDSHPPPPNPGDHIGDPRIGGGHVPDPHSPQQRPGPPDIGQRPLIGRPGCGKHNGIPSTKPGLSQPISNRGNGIHPEWPGHDHPGTPPDLLGDVNPNVIPSRQEHRHHDTRRVDNSPNRRLENVRVPHHNRNVHSGPDRGGDLLTHSNPARRTGSVKRQNKFHAGSIASR</sequence>
<name>A0A1G7WS71_9PSEU</name>